<keyword evidence="7" id="KW-1185">Reference proteome</keyword>
<evidence type="ECO:0000313" key="7">
    <source>
        <dbReference type="Proteomes" id="UP000441399"/>
    </source>
</evidence>
<proteinExistence type="inferred from homology"/>
<dbReference type="InterPro" id="IPR042092">
    <property type="entry name" value="PsdUridine_s_RsuA/RluB/E/F_cat"/>
</dbReference>
<name>A0A5S9QYT0_9GAMM</name>
<evidence type="ECO:0000256" key="2">
    <source>
        <dbReference type="ARBA" id="ARBA00023235"/>
    </source>
</evidence>
<comment type="similarity">
    <text evidence="1 3">Belongs to the pseudouridine synthase RsuA family.</text>
</comment>
<dbReference type="InterPro" id="IPR018496">
    <property type="entry name" value="PsdUridine_synth_RsuA/RluB_CS"/>
</dbReference>
<dbReference type="GO" id="GO:0003723">
    <property type="term" value="F:RNA binding"/>
    <property type="evidence" value="ECO:0007669"/>
    <property type="project" value="InterPro"/>
</dbReference>
<dbReference type="Pfam" id="PF00849">
    <property type="entry name" value="PseudoU_synth_2"/>
    <property type="match status" value="1"/>
</dbReference>
<dbReference type="GO" id="GO:0006364">
    <property type="term" value="P:rRNA processing"/>
    <property type="evidence" value="ECO:0007669"/>
    <property type="project" value="UniProtKB-ARBA"/>
</dbReference>
<dbReference type="GO" id="GO:0009982">
    <property type="term" value="F:pseudouridine synthase activity"/>
    <property type="evidence" value="ECO:0007669"/>
    <property type="project" value="InterPro"/>
</dbReference>
<feature type="compositionally biased region" description="Basic residues" evidence="4">
    <location>
        <begin position="214"/>
        <end position="239"/>
    </location>
</feature>
<evidence type="ECO:0000256" key="4">
    <source>
        <dbReference type="SAM" id="MobiDB-lite"/>
    </source>
</evidence>
<dbReference type="PANTHER" id="PTHR47683:SF2">
    <property type="entry name" value="RNA-BINDING S4 DOMAIN-CONTAINING PROTEIN"/>
    <property type="match status" value="1"/>
</dbReference>
<evidence type="ECO:0000259" key="5">
    <source>
        <dbReference type="Pfam" id="PF00849"/>
    </source>
</evidence>
<dbReference type="NCBIfam" id="TIGR00093">
    <property type="entry name" value="pseudouridine synthase"/>
    <property type="match status" value="1"/>
</dbReference>
<dbReference type="OrthoDB" id="9807213at2"/>
<dbReference type="Gene3D" id="3.30.70.580">
    <property type="entry name" value="Pseudouridine synthase I, catalytic domain, N-terminal subdomain"/>
    <property type="match status" value="1"/>
</dbReference>
<dbReference type="EMBL" id="CACSIO010000061">
    <property type="protein sequence ID" value="CAA0125193.1"/>
    <property type="molecule type" value="Genomic_DNA"/>
</dbReference>
<feature type="region of interest" description="Disordered" evidence="4">
    <location>
        <begin position="179"/>
        <end position="239"/>
    </location>
</feature>
<dbReference type="EC" id="5.4.99.-" evidence="3"/>
<feature type="compositionally biased region" description="Basic and acidic residues" evidence="4">
    <location>
        <begin position="202"/>
        <end position="213"/>
    </location>
</feature>
<dbReference type="InterPro" id="IPR050343">
    <property type="entry name" value="RsuA_PseudoU_synthase"/>
</dbReference>
<dbReference type="SUPFAM" id="SSF55120">
    <property type="entry name" value="Pseudouridine synthase"/>
    <property type="match status" value="1"/>
</dbReference>
<dbReference type="GO" id="GO:0001522">
    <property type="term" value="P:pseudouridine synthesis"/>
    <property type="evidence" value="ECO:0007669"/>
    <property type="project" value="InterPro"/>
</dbReference>
<organism evidence="6 7">
    <name type="scientific">BD1-7 clade bacterium</name>
    <dbReference type="NCBI Taxonomy" id="2029982"/>
    <lineage>
        <taxon>Bacteria</taxon>
        <taxon>Pseudomonadati</taxon>
        <taxon>Pseudomonadota</taxon>
        <taxon>Gammaproteobacteria</taxon>
        <taxon>Cellvibrionales</taxon>
        <taxon>Spongiibacteraceae</taxon>
        <taxon>BD1-7 clade</taxon>
    </lineage>
</organism>
<dbReference type="PROSITE" id="PS01149">
    <property type="entry name" value="PSI_RSU"/>
    <property type="match status" value="1"/>
</dbReference>
<keyword evidence="2 3" id="KW-0413">Isomerase</keyword>
<sequence>MANLILLNKPFNVLSQFTDDNGRDTLKTYLPNHPGFHSAGRLDYDSEGLLVLTNDGRLQHSISDPKHKLEKTYWAQVEGEISDDALNELRRGLVLKDGKTRPAKAMRIDEPAIWPRNPPIRERKAIPTSWVELTISEGRNRQVRRMTAAVGFPTLRLIRAAIGDWRIEDIAPGEYQLKTVTVPEEPAPKTQNKKPQQGRRSQGADRKNGETSSKKKQKSPPRSHHTKKAQPKKGQRGRK</sequence>
<evidence type="ECO:0000256" key="3">
    <source>
        <dbReference type="RuleBase" id="RU003887"/>
    </source>
</evidence>
<evidence type="ECO:0000313" key="6">
    <source>
        <dbReference type="EMBL" id="CAA0125193.1"/>
    </source>
</evidence>
<protein>
    <recommendedName>
        <fullName evidence="3">Pseudouridine synthase</fullName>
        <ecNumber evidence="3">5.4.99.-</ecNumber>
    </recommendedName>
</protein>
<dbReference type="GO" id="GO:0140098">
    <property type="term" value="F:catalytic activity, acting on RNA"/>
    <property type="evidence" value="ECO:0007669"/>
    <property type="project" value="UniProtKB-ARBA"/>
</dbReference>
<dbReference type="InterPro" id="IPR020094">
    <property type="entry name" value="TruA/RsuA/RluB/E/F_N"/>
</dbReference>
<gene>
    <name evidence="6" type="primary">rluE</name>
    <name evidence="6" type="ORF">OPDIPICF_03388</name>
</gene>
<dbReference type="Proteomes" id="UP000441399">
    <property type="component" value="Unassembled WGS sequence"/>
</dbReference>
<feature type="compositionally biased region" description="Polar residues" evidence="4">
    <location>
        <begin position="189"/>
        <end position="200"/>
    </location>
</feature>
<dbReference type="InterPro" id="IPR006145">
    <property type="entry name" value="PsdUridine_synth_RsuA/RluA"/>
</dbReference>
<reference evidence="6 7" key="1">
    <citation type="submission" date="2019-11" db="EMBL/GenBank/DDBJ databases">
        <authorList>
            <person name="Holert J."/>
        </authorList>
    </citation>
    <scope>NUCLEOTIDE SEQUENCE [LARGE SCALE GENOMIC DNA]</scope>
    <source>
        <strain evidence="6">SB11_3</strain>
    </source>
</reference>
<dbReference type="AlphaFoldDB" id="A0A5S9QYT0"/>
<dbReference type="PANTHER" id="PTHR47683">
    <property type="entry name" value="PSEUDOURIDINE SYNTHASE FAMILY PROTEIN-RELATED"/>
    <property type="match status" value="1"/>
</dbReference>
<evidence type="ECO:0000256" key="1">
    <source>
        <dbReference type="ARBA" id="ARBA00008348"/>
    </source>
</evidence>
<dbReference type="InterPro" id="IPR020103">
    <property type="entry name" value="PsdUridine_synth_cat_dom_sf"/>
</dbReference>
<feature type="domain" description="Pseudouridine synthase RsuA/RluA-like" evidence="5">
    <location>
        <begin position="3"/>
        <end position="149"/>
    </location>
</feature>
<accession>A0A5S9QYT0</accession>
<dbReference type="InterPro" id="IPR000748">
    <property type="entry name" value="PsdUridine_synth_RsuA/RluB/E/F"/>
</dbReference>
<dbReference type="Gene3D" id="3.30.70.1560">
    <property type="entry name" value="Alpha-L RNA-binding motif"/>
    <property type="match status" value="1"/>
</dbReference>